<dbReference type="SUPFAM" id="SSF63380">
    <property type="entry name" value="Riboflavin synthase domain-like"/>
    <property type="match status" value="1"/>
</dbReference>
<dbReference type="OrthoDB" id="432685at2759"/>
<feature type="binding site" evidence="8">
    <location>
        <position position="102"/>
    </location>
    <ligand>
        <name>FAD</name>
        <dbReference type="ChEBI" id="CHEBI:57692"/>
    </ligand>
</feature>
<dbReference type="Gene3D" id="3.40.50.80">
    <property type="entry name" value="Nucleotide-binding domain of ferredoxin-NADP reductase (FNR) module"/>
    <property type="match status" value="1"/>
</dbReference>
<dbReference type="PRINTS" id="PR00406">
    <property type="entry name" value="CYTB5RDTASE"/>
</dbReference>
<dbReference type="EMBL" id="ML996704">
    <property type="protein sequence ID" value="KAF2397137.1"/>
    <property type="molecule type" value="Genomic_DNA"/>
</dbReference>
<dbReference type="AlphaFoldDB" id="A0A6G1HMS2"/>
<dbReference type="InterPro" id="IPR017927">
    <property type="entry name" value="FAD-bd_FR_type"/>
</dbReference>
<dbReference type="InterPro" id="IPR008333">
    <property type="entry name" value="Cbr1-like_FAD-bd_dom"/>
</dbReference>
<dbReference type="Gene3D" id="2.40.30.10">
    <property type="entry name" value="Translation factors"/>
    <property type="match status" value="1"/>
</dbReference>
<dbReference type="GO" id="GO:0016491">
    <property type="term" value="F:oxidoreductase activity"/>
    <property type="evidence" value="ECO:0007669"/>
    <property type="project" value="UniProtKB-KW"/>
</dbReference>
<feature type="domain" description="FAD-binding FR-type" evidence="9">
    <location>
        <begin position="44"/>
        <end position="157"/>
    </location>
</feature>
<dbReference type="GO" id="GO:0016020">
    <property type="term" value="C:membrane"/>
    <property type="evidence" value="ECO:0007669"/>
    <property type="project" value="UniProtKB-SubCell"/>
</dbReference>
<dbReference type="InterPro" id="IPR039261">
    <property type="entry name" value="FNR_nucleotide-bd"/>
</dbReference>
<comment type="cofactor">
    <cofactor evidence="1 8">
        <name>FAD</name>
        <dbReference type="ChEBI" id="CHEBI:57692"/>
    </cofactor>
</comment>
<keyword evidence="7" id="KW-0472">Membrane</keyword>
<dbReference type="PANTHER" id="PTHR19370">
    <property type="entry name" value="NADH-CYTOCHROME B5 REDUCTASE"/>
    <property type="match status" value="1"/>
</dbReference>
<evidence type="ECO:0000256" key="8">
    <source>
        <dbReference type="PIRSR" id="PIRSR601834-1"/>
    </source>
</evidence>
<dbReference type="GO" id="GO:0005739">
    <property type="term" value="C:mitochondrion"/>
    <property type="evidence" value="ECO:0007669"/>
    <property type="project" value="TreeGrafter"/>
</dbReference>
<evidence type="ECO:0000313" key="10">
    <source>
        <dbReference type="EMBL" id="KAF2397137.1"/>
    </source>
</evidence>
<comment type="similarity">
    <text evidence="3">Belongs to the flavoprotein pyridine nucleotide cytochrome reductase family.</text>
</comment>
<keyword evidence="6" id="KW-0560">Oxidoreductase</keyword>
<evidence type="ECO:0000256" key="2">
    <source>
        <dbReference type="ARBA" id="ARBA00004370"/>
    </source>
</evidence>
<dbReference type="Pfam" id="PF00970">
    <property type="entry name" value="FAD_binding_6"/>
    <property type="match status" value="1"/>
</dbReference>
<feature type="binding site" evidence="8">
    <location>
        <position position="133"/>
    </location>
    <ligand>
        <name>FAD</name>
        <dbReference type="ChEBI" id="CHEBI:57692"/>
    </ligand>
</feature>
<protein>
    <recommendedName>
        <fullName evidence="9">FAD-binding FR-type domain-containing protein</fullName>
    </recommendedName>
</protein>
<dbReference type="SUPFAM" id="SSF52343">
    <property type="entry name" value="Ferredoxin reductase-like, C-terminal NADP-linked domain"/>
    <property type="match status" value="1"/>
</dbReference>
<dbReference type="InterPro" id="IPR017938">
    <property type="entry name" value="Riboflavin_synthase-like_b-brl"/>
</dbReference>
<feature type="binding site" evidence="8">
    <location>
        <position position="132"/>
    </location>
    <ligand>
        <name>FAD</name>
        <dbReference type="ChEBI" id="CHEBI:57692"/>
    </ligand>
</feature>
<feature type="binding site" evidence="8">
    <location>
        <position position="100"/>
    </location>
    <ligand>
        <name>FAD</name>
        <dbReference type="ChEBI" id="CHEBI:57692"/>
    </ligand>
</feature>
<evidence type="ECO:0000256" key="1">
    <source>
        <dbReference type="ARBA" id="ARBA00001974"/>
    </source>
</evidence>
<dbReference type="CDD" id="cd06183">
    <property type="entry name" value="cyt_b5_reduct_like"/>
    <property type="match status" value="1"/>
</dbReference>
<gene>
    <name evidence="10" type="ORF">EJ06DRAFT_533327</name>
</gene>
<proteinExistence type="inferred from homology"/>
<name>A0A6G1HMS2_9PEZI</name>
<evidence type="ECO:0000256" key="4">
    <source>
        <dbReference type="ARBA" id="ARBA00022630"/>
    </source>
</evidence>
<evidence type="ECO:0000259" key="9">
    <source>
        <dbReference type="PROSITE" id="PS51384"/>
    </source>
</evidence>
<evidence type="ECO:0000256" key="7">
    <source>
        <dbReference type="ARBA" id="ARBA00023136"/>
    </source>
</evidence>
<dbReference type="PANTHER" id="PTHR19370:SF189">
    <property type="entry name" value="CYTOCHROME C MITOCHONDRIAL IMPORT FACTOR CYC2"/>
    <property type="match status" value="1"/>
</dbReference>
<accession>A0A6G1HMS2</accession>
<comment type="subcellular location">
    <subcellularLocation>
        <location evidence="2">Membrane</location>
    </subcellularLocation>
</comment>
<evidence type="ECO:0000256" key="3">
    <source>
        <dbReference type="ARBA" id="ARBA00006105"/>
    </source>
</evidence>
<evidence type="ECO:0000256" key="5">
    <source>
        <dbReference type="ARBA" id="ARBA00022827"/>
    </source>
</evidence>
<reference evidence="10" key="1">
    <citation type="journal article" date="2020" name="Stud. Mycol.">
        <title>101 Dothideomycetes genomes: a test case for predicting lifestyles and emergence of pathogens.</title>
        <authorList>
            <person name="Haridas S."/>
            <person name="Albert R."/>
            <person name="Binder M."/>
            <person name="Bloem J."/>
            <person name="Labutti K."/>
            <person name="Salamov A."/>
            <person name="Andreopoulos B."/>
            <person name="Baker S."/>
            <person name="Barry K."/>
            <person name="Bills G."/>
            <person name="Bluhm B."/>
            <person name="Cannon C."/>
            <person name="Castanera R."/>
            <person name="Culley D."/>
            <person name="Daum C."/>
            <person name="Ezra D."/>
            <person name="Gonzalez J."/>
            <person name="Henrissat B."/>
            <person name="Kuo A."/>
            <person name="Liang C."/>
            <person name="Lipzen A."/>
            <person name="Lutzoni F."/>
            <person name="Magnuson J."/>
            <person name="Mondo S."/>
            <person name="Nolan M."/>
            <person name="Ohm R."/>
            <person name="Pangilinan J."/>
            <person name="Park H.-J."/>
            <person name="Ramirez L."/>
            <person name="Alfaro M."/>
            <person name="Sun H."/>
            <person name="Tritt A."/>
            <person name="Yoshinaga Y."/>
            <person name="Zwiers L.-H."/>
            <person name="Turgeon B."/>
            <person name="Goodwin S."/>
            <person name="Spatafora J."/>
            <person name="Crous P."/>
            <person name="Grigoriev I."/>
        </authorList>
    </citation>
    <scope>NUCLEOTIDE SEQUENCE</scope>
    <source>
        <strain evidence="10">CBS 262.69</strain>
    </source>
</reference>
<dbReference type="InterPro" id="IPR001834">
    <property type="entry name" value="CBR-like"/>
</dbReference>
<sequence>MPALPKTFPRPNARLVAVLGGSAVGAYAYRRYYEPQGHPALNRSTFSPYTLVAKQPVSSSSAIFTLRKPNATTDASATDEAWDKGVWSVQVKQPQLQIARSYTPLPAVGEGGAEVDKQDVQLFIRKEVGGEVSNYLHKLPLKSTVELRGPFAELEIPPAVREVLFLAGGTGIAPAIQVAHVLTQRGGAKMRILWATRKRDECAGGESDHTVSDPPSGMMSGWKSFFAGKSNDLEPRGPDINIKRGAVVRMLEDLKSEAGEGNLNVDFYVDEEHTFIKPADVLKHIQGANSRGQSSPSDRMVLVSGPDGFIEYWVGKKTWKDGREAQGSLGGVLSQWDLRGWKVCKL</sequence>
<keyword evidence="11" id="KW-1185">Reference proteome</keyword>
<organism evidence="10 11">
    <name type="scientific">Trichodelitschia bisporula</name>
    <dbReference type="NCBI Taxonomy" id="703511"/>
    <lineage>
        <taxon>Eukaryota</taxon>
        <taxon>Fungi</taxon>
        <taxon>Dikarya</taxon>
        <taxon>Ascomycota</taxon>
        <taxon>Pezizomycotina</taxon>
        <taxon>Dothideomycetes</taxon>
        <taxon>Dothideomycetes incertae sedis</taxon>
        <taxon>Phaeotrichales</taxon>
        <taxon>Phaeotrichaceae</taxon>
        <taxon>Trichodelitschia</taxon>
    </lineage>
</organism>
<dbReference type="Proteomes" id="UP000799640">
    <property type="component" value="Unassembled WGS sequence"/>
</dbReference>
<keyword evidence="4 8" id="KW-0285">Flavoprotein</keyword>
<evidence type="ECO:0000313" key="11">
    <source>
        <dbReference type="Proteomes" id="UP000799640"/>
    </source>
</evidence>
<keyword evidence="5 8" id="KW-0274">FAD</keyword>
<dbReference type="PROSITE" id="PS51384">
    <property type="entry name" value="FAD_FR"/>
    <property type="match status" value="1"/>
</dbReference>
<evidence type="ECO:0000256" key="6">
    <source>
        <dbReference type="ARBA" id="ARBA00023002"/>
    </source>
</evidence>